<keyword evidence="1" id="KW-1133">Transmembrane helix</keyword>
<gene>
    <name evidence="2" type="ORF">SAMN04488087_0298</name>
</gene>
<keyword evidence="1" id="KW-0812">Transmembrane</keyword>
<proteinExistence type="predicted"/>
<feature type="transmembrane region" description="Helical" evidence="1">
    <location>
        <begin position="42"/>
        <end position="65"/>
    </location>
</feature>
<dbReference type="OrthoDB" id="9786161at2"/>
<feature type="transmembrane region" description="Helical" evidence="1">
    <location>
        <begin position="77"/>
        <end position="100"/>
    </location>
</feature>
<evidence type="ECO:0000313" key="3">
    <source>
        <dbReference type="Proteomes" id="UP000185812"/>
    </source>
</evidence>
<keyword evidence="1" id="KW-0472">Membrane</keyword>
<name>A0A1M6PS14_9BACT</name>
<dbReference type="Gene3D" id="3.10.310.50">
    <property type="match status" value="1"/>
</dbReference>
<dbReference type="STRING" id="633813.SAMN04488087_0298"/>
<sequence>MNLLFTEEELNRVKEAVAAAEQQTAGEIVPVIVPRSGTYPEAVWKGALLLMFPVLVVALVFDFIYQGWGLTWLHTGWGVALLTSLAGIVGGLLAAYVAPVQRWLVSEARMAEQVHLRALQAFVEEEVFNTRDRTGILIFVSLFEHWVEVIGDTGINQRVGPEAWAEVVDRIRKGIREGRPVDGLVAAIEQCGQLLAAHGVALRPDDTNELADVLRVRGQKKGGRRRKRRRGR</sequence>
<dbReference type="RefSeq" id="WP_072714163.1">
    <property type="nucleotide sequence ID" value="NZ_FRAU01000001.1"/>
</dbReference>
<dbReference type="PANTHER" id="PTHR30373:SF8">
    <property type="entry name" value="BLL7265 PROTEIN"/>
    <property type="match status" value="1"/>
</dbReference>
<accession>A0A1M6PS14</accession>
<dbReference type="EMBL" id="FRAU01000001">
    <property type="protein sequence ID" value="SHK10737.1"/>
    <property type="molecule type" value="Genomic_DNA"/>
</dbReference>
<organism evidence="2 3">
    <name type="scientific">Rhodothermus profundi</name>
    <dbReference type="NCBI Taxonomy" id="633813"/>
    <lineage>
        <taxon>Bacteria</taxon>
        <taxon>Pseudomonadati</taxon>
        <taxon>Rhodothermota</taxon>
        <taxon>Rhodothermia</taxon>
        <taxon>Rhodothermales</taxon>
        <taxon>Rhodothermaceae</taxon>
        <taxon>Rhodothermus</taxon>
    </lineage>
</organism>
<dbReference type="PANTHER" id="PTHR30373">
    <property type="entry name" value="UPF0603 PROTEIN YGCG"/>
    <property type="match status" value="1"/>
</dbReference>
<keyword evidence="3" id="KW-1185">Reference proteome</keyword>
<evidence type="ECO:0000256" key="1">
    <source>
        <dbReference type="SAM" id="Phobius"/>
    </source>
</evidence>
<evidence type="ECO:0000313" key="2">
    <source>
        <dbReference type="EMBL" id="SHK10737.1"/>
    </source>
</evidence>
<dbReference type="Proteomes" id="UP000185812">
    <property type="component" value="Unassembled WGS sequence"/>
</dbReference>
<dbReference type="AlphaFoldDB" id="A0A1M6PS14"/>
<protein>
    <submittedName>
        <fullName evidence="2">Putative membrane protein</fullName>
    </submittedName>
</protein>
<reference evidence="3" key="1">
    <citation type="submission" date="2016-11" db="EMBL/GenBank/DDBJ databases">
        <authorList>
            <person name="Varghese N."/>
            <person name="Submissions S."/>
        </authorList>
    </citation>
    <scope>NUCLEOTIDE SEQUENCE [LARGE SCALE GENOMIC DNA]</scope>
    <source>
        <strain evidence="3">DSM 22212</strain>
    </source>
</reference>